<sequence>MTIFQAIIMGIVQGLTEYLPVSSSGHLVIVPFLLGWTFPEDQIFVFDVLVQLGTLLAVIVYFWNDLINIIIEFFKSIAARKPFETPEARMGWLIILASVPGGLAGVLIKPVVEAAFSSPVAVGCLLFITAILLLIAEFIGRKERIFTSITWLDALMIGIGQAMSIFPGISRSGATISFGVMRGLKRSDAAKFSFLMSIPIMLAAGLYSALDLKDIANLSSFLPVILVGMVVAAIVGYFSIKWLLSFLNKKPLSVFAIYCAVVGALVLVVSFLR</sequence>
<organism evidence="18 19">
    <name type="scientific">Leptolinea tardivitalis</name>
    <dbReference type="NCBI Taxonomy" id="229920"/>
    <lineage>
        <taxon>Bacteria</taxon>
        <taxon>Bacillati</taxon>
        <taxon>Chloroflexota</taxon>
        <taxon>Anaerolineae</taxon>
        <taxon>Anaerolineales</taxon>
        <taxon>Anaerolineaceae</taxon>
        <taxon>Leptolinea</taxon>
    </lineage>
</organism>
<dbReference type="GO" id="GO:0071555">
    <property type="term" value="P:cell wall organization"/>
    <property type="evidence" value="ECO:0007669"/>
    <property type="project" value="UniProtKB-KW"/>
</dbReference>
<evidence type="ECO:0000256" key="10">
    <source>
        <dbReference type="ARBA" id="ARBA00022989"/>
    </source>
</evidence>
<evidence type="ECO:0000313" key="19">
    <source>
        <dbReference type="Proteomes" id="UP000050430"/>
    </source>
</evidence>
<dbReference type="EMBL" id="LGCK01000010">
    <property type="protein sequence ID" value="KPL71831.1"/>
    <property type="molecule type" value="Genomic_DNA"/>
</dbReference>
<evidence type="ECO:0000256" key="8">
    <source>
        <dbReference type="ARBA" id="ARBA00022960"/>
    </source>
</evidence>
<dbReference type="GO" id="GO:0008360">
    <property type="term" value="P:regulation of cell shape"/>
    <property type="evidence" value="ECO:0007669"/>
    <property type="project" value="UniProtKB-KW"/>
</dbReference>
<dbReference type="Pfam" id="PF02673">
    <property type="entry name" value="BacA"/>
    <property type="match status" value="1"/>
</dbReference>
<dbReference type="RefSeq" id="WP_062420489.1">
    <property type="nucleotide sequence ID" value="NZ_BBYA01000002.1"/>
</dbReference>
<dbReference type="EC" id="3.6.1.27" evidence="3 17"/>
<dbReference type="GO" id="GO:0005886">
    <property type="term" value="C:plasma membrane"/>
    <property type="evidence" value="ECO:0007669"/>
    <property type="project" value="UniProtKB-SubCell"/>
</dbReference>
<dbReference type="GO" id="GO:0046677">
    <property type="term" value="P:response to antibiotic"/>
    <property type="evidence" value="ECO:0007669"/>
    <property type="project" value="UniProtKB-UniRule"/>
</dbReference>
<dbReference type="GO" id="GO:0009252">
    <property type="term" value="P:peptidoglycan biosynthetic process"/>
    <property type="evidence" value="ECO:0007669"/>
    <property type="project" value="UniProtKB-KW"/>
</dbReference>
<dbReference type="NCBIfam" id="TIGR00753">
    <property type="entry name" value="undec_PP_bacA"/>
    <property type="match status" value="1"/>
</dbReference>
<comment type="subcellular location">
    <subcellularLocation>
        <location evidence="1 17">Cell membrane</location>
        <topology evidence="1 17">Multi-pass membrane protein</topology>
    </subcellularLocation>
</comment>
<accession>A0A0P6WSA1</accession>
<dbReference type="HAMAP" id="MF_01006">
    <property type="entry name" value="Undec_diphosphatase"/>
    <property type="match status" value="1"/>
</dbReference>
<keyword evidence="6 17" id="KW-0812">Transmembrane</keyword>
<reference evidence="18 19" key="1">
    <citation type="submission" date="2015-07" db="EMBL/GenBank/DDBJ databases">
        <title>Genome sequence of Leptolinea tardivitalis DSM 16556.</title>
        <authorList>
            <person name="Hemp J."/>
            <person name="Ward L.M."/>
            <person name="Pace L.A."/>
            <person name="Fischer W.W."/>
        </authorList>
    </citation>
    <scope>NUCLEOTIDE SEQUENCE [LARGE SCALE GENOMIC DNA]</scope>
    <source>
        <strain evidence="18 19">YMTK-2</strain>
    </source>
</reference>
<feature type="transmembrane region" description="Helical" evidence="17">
    <location>
        <begin position="151"/>
        <end position="169"/>
    </location>
</feature>
<name>A0A0P6WSA1_9CHLR</name>
<evidence type="ECO:0000256" key="5">
    <source>
        <dbReference type="ARBA" id="ARBA00022475"/>
    </source>
</evidence>
<dbReference type="InterPro" id="IPR003824">
    <property type="entry name" value="UppP"/>
</dbReference>
<evidence type="ECO:0000256" key="17">
    <source>
        <dbReference type="HAMAP-Rule" id="MF_01006"/>
    </source>
</evidence>
<feature type="transmembrane region" description="Helical" evidence="17">
    <location>
        <begin position="120"/>
        <end position="139"/>
    </location>
</feature>
<gene>
    <name evidence="17" type="primary">uppP</name>
    <name evidence="18" type="ORF">ADM99_10425</name>
</gene>
<keyword evidence="13 17" id="KW-0961">Cell wall biogenesis/degradation</keyword>
<dbReference type="STRING" id="229920.ADM99_10425"/>
<dbReference type="PANTHER" id="PTHR30622">
    <property type="entry name" value="UNDECAPRENYL-DIPHOSPHATASE"/>
    <property type="match status" value="1"/>
</dbReference>
<comment type="miscellaneous">
    <text evidence="17">Bacitracin is thought to be involved in the inhibition of peptidoglycan synthesis by sequestering undecaprenyl diphosphate, thereby reducing the pool of lipid carrier available.</text>
</comment>
<evidence type="ECO:0000256" key="4">
    <source>
        <dbReference type="ARBA" id="ARBA00021581"/>
    </source>
</evidence>
<comment type="caution">
    <text evidence="18">The sequence shown here is derived from an EMBL/GenBank/DDBJ whole genome shotgun (WGS) entry which is preliminary data.</text>
</comment>
<evidence type="ECO:0000256" key="14">
    <source>
        <dbReference type="ARBA" id="ARBA00032707"/>
    </source>
</evidence>
<comment type="similarity">
    <text evidence="2 17">Belongs to the UppP family.</text>
</comment>
<keyword evidence="12 17" id="KW-0046">Antibiotic resistance</keyword>
<proteinExistence type="inferred from homology"/>
<dbReference type="OrthoDB" id="9808289at2"/>
<evidence type="ECO:0000256" key="16">
    <source>
        <dbReference type="ARBA" id="ARBA00047594"/>
    </source>
</evidence>
<dbReference type="Proteomes" id="UP000050430">
    <property type="component" value="Unassembled WGS sequence"/>
</dbReference>
<feature type="transmembrane region" description="Helical" evidence="17">
    <location>
        <begin position="221"/>
        <end position="240"/>
    </location>
</feature>
<evidence type="ECO:0000256" key="6">
    <source>
        <dbReference type="ARBA" id="ARBA00022692"/>
    </source>
</evidence>
<protein>
    <recommendedName>
        <fullName evidence="4 17">Undecaprenyl-diphosphatase</fullName>
        <ecNumber evidence="3 17">3.6.1.27</ecNumber>
    </recommendedName>
    <alternativeName>
        <fullName evidence="15 17">Bacitracin resistance protein</fullName>
    </alternativeName>
    <alternativeName>
        <fullName evidence="14 17">Undecaprenyl pyrophosphate phosphatase</fullName>
    </alternativeName>
</protein>
<keyword evidence="8 17" id="KW-0133">Cell shape</keyword>
<evidence type="ECO:0000256" key="3">
    <source>
        <dbReference type="ARBA" id="ARBA00012374"/>
    </source>
</evidence>
<comment type="function">
    <text evidence="17">Catalyzes the dephosphorylation of undecaprenyl diphosphate (UPP). Confers resistance to bacitracin.</text>
</comment>
<keyword evidence="10 17" id="KW-1133">Transmembrane helix</keyword>
<feature type="transmembrane region" description="Helical" evidence="17">
    <location>
        <begin position="189"/>
        <end position="209"/>
    </location>
</feature>
<evidence type="ECO:0000256" key="7">
    <source>
        <dbReference type="ARBA" id="ARBA00022801"/>
    </source>
</evidence>
<evidence type="ECO:0000256" key="2">
    <source>
        <dbReference type="ARBA" id="ARBA00010621"/>
    </source>
</evidence>
<keyword evidence="7 17" id="KW-0378">Hydrolase</keyword>
<keyword evidence="11 17" id="KW-0472">Membrane</keyword>
<evidence type="ECO:0000313" key="18">
    <source>
        <dbReference type="EMBL" id="KPL71831.1"/>
    </source>
</evidence>
<evidence type="ECO:0000256" key="11">
    <source>
        <dbReference type="ARBA" id="ARBA00023136"/>
    </source>
</evidence>
<keyword evidence="19" id="KW-1185">Reference proteome</keyword>
<dbReference type="PANTHER" id="PTHR30622:SF2">
    <property type="entry name" value="UNDECAPRENYL-DIPHOSPHATASE"/>
    <property type="match status" value="1"/>
</dbReference>
<comment type="catalytic activity">
    <reaction evidence="16 17">
        <text>di-trans,octa-cis-undecaprenyl diphosphate + H2O = di-trans,octa-cis-undecaprenyl phosphate + phosphate + H(+)</text>
        <dbReference type="Rhea" id="RHEA:28094"/>
        <dbReference type="ChEBI" id="CHEBI:15377"/>
        <dbReference type="ChEBI" id="CHEBI:15378"/>
        <dbReference type="ChEBI" id="CHEBI:43474"/>
        <dbReference type="ChEBI" id="CHEBI:58405"/>
        <dbReference type="ChEBI" id="CHEBI:60392"/>
        <dbReference type="EC" id="3.6.1.27"/>
    </reaction>
</comment>
<keyword evidence="5 17" id="KW-1003">Cell membrane</keyword>
<dbReference type="AlphaFoldDB" id="A0A0P6WSA1"/>
<evidence type="ECO:0000256" key="1">
    <source>
        <dbReference type="ARBA" id="ARBA00004651"/>
    </source>
</evidence>
<dbReference type="GO" id="GO:0050380">
    <property type="term" value="F:undecaprenyl-diphosphatase activity"/>
    <property type="evidence" value="ECO:0007669"/>
    <property type="project" value="UniProtKB-UniRule"/>
</dbReference>
<feature type="transmembrane region" description="Helical" evidence="17">
    <location>
        <begin position="252"/>
        <end position="272"/>
    </location>
</feature>
<evidence type="ECO:0000256" key="15">
    <source>
        <dbReference type="ARBA" id="ARBA00032932"/>
    </source>
</evidence>
<evidence type="ECO:0000256" key="9">
    <source>
        <dbReference type="ARBA" id="ARBA00022984"/>
    </source>
</evidence>
<dbReference type="PATRIC" id="fig|229920.5.peg.1997"/>
<feature type="transmembrane region" description="Helical" evidence="17">
    <location>
        <begin position="43"/>
        <end position="63"/>
    </location>
</feature>
<evidence type="ECO:0000256" key="12">
    <source>
        <dbReference type="ARBA" id="ARBA00023251"/>
    </source>
</evidence>
<feature type="transmembrane region" description="Helical" evidence="17">
    <location>
        <begin position="90"/>
        <end position="108"/>
    </location>
</feature>
<keyword evidence="9 17" id="KW-0573">Peptidoglycan synthesis</keyword>
<evidence type="ECO:0000256" key="13">
    <source>
        <dbReference type="ARBA" id="ARBA00023316"/>
    </source>
</evidence>